<evidence type="ECO:0000256" key="5">
    <source>
        <dbReference type="ARBA" id="ARBA00023136"/>
    </source>
</evidence>
<accession>A0A2Z6E753</accession>
<keyword evidence="4 6" id="KW-1133">Transmembrane helix</keyword>
<reference evidence="8" key="2">
    <citation type="submission" date="2018-06" db="EMBL/GenBank/DDBJ databases">
        <title>Genome sequence of Rhodanobacteraceae bacterium strain Dysh456.</title>
        <authorList>
            <person name="Fukui M."/>
        </authorList>
    </citation>
    <scope>NUCLEOTIDE SEQUENCE [LARGE SCALE GENOMIC DNA]</scope>
    <source>
        <strain evidence="8">Dysh456</strain>
    </source>
</reference>
<dbReference type="PANTHER" id="PTHR43701:SF2">
    <property type="entry name" value="MEMBRANE TRANSPORTER PROTEIN YJNA-RELATED"/>
    <property type="match status" value="1"/>
</dbReference>
<comment type="similarity">
    <text evidence="2 6">Belongs to the 4-toluene sulfonate uptake permease (TSUP) (TC 2.A.102) family.</text>
</comment>
<dbReference type="PANTHER" id="PTHR43701">
    <property type="entry name" value="MEMBRANE TRANSPORTER PROTEIN MJ0441-RELATED"/>
    <property type="match status" value="1"/>
</dbReference>
<evidence type="ECO:0000313" key="8">
    <source>
        <dbReference type="Proteomes" id="UP000270530"/>
    </source>
</evidence>
<feature type="transmembrane region" description="Helical" evidence="6">
    <location>
        <begin position="43"/>
        <end position="61"/>
    </location>
</feature>
<keyword evidence="6" id="KW-1003">Cell membrane</keyword>
<feature type="transmembrane region" description="Helical" evidence="6">
    <location>
        <begin position="73"/>
        <end position="93"/>
    </location>
</feature>
<feature type="transmembrane region" description="Helical" evidence="6">
    <location>
        <begin position="99"/>
        <end position="116"/>
    </location>
</feature>
<keyword evidence="5 6" id="KW-0472">Membrane</keyword>
<dbReference type="AlphaFoldDB" id="A0A2Z6E753"/>
<keyword evidence="8" id="KW-1185">Reference proteome</keyword>
<reference evidence="8" key="1">
    <citation type="submission" date="2018-04" db="EMBL/GenBank/DDBJ databases">
        <authorList>
            <person name="Watanabe M."/>
            <person name="Kojima H."/>
        </authorList>
    </citation>
    <scope>NUCLEOTIDE SEQUENCE [LARGE SCALE GENOMIC DNA]</scope>
    <source>
        <strain evidence="8">Dysh456</strain>
    </source>
</reference>
<gene>
    <name evidence="7" type="ORF">ALSL_2381</name>
</gene>
<evidence type="ECO:0000313" key="7">
    <source>
        <dbReference type="EMBL" id="BBD81006.1"/>
    </source>
</evidence>
<evidence type="ECO:0000256" key="6">
    <source>
        <dbReference type="RuleBase" id="RU363041"/>
    </source>
</evidence>
<name>A0A2Z6E753_9GAMM</name>
<evidence type="ECO:0000256" key="3">
    <source>
        <dbReference type="ARBA" id="ARBA00022692"/>
    </source>
</evidence>
<dbReference type="Proteomes" id="UP000270530">
    <property type="component" value="Chromosome"/>
</dbReference>
<dbReference type="InterPro" id="IPR002781">
    <property type="entry name" value="TM_pro_TauE-like"/>
</dbReference>
<sequence length="262" mass="27443">MVALLLLPLAGFLIGALVALLGGGGGIFYVALLTAGFGMPLEIAVPTSLATIVPTTLVAAYAHHRRGHVHWPIGRWMAGGGVIGALLGAWLTTVIPEPVARKGFALFLLVMGFFMLRARWRRRHVHAAPAREPAPHSPRSTPGRDALAAGFGLLGGVMAGLLGISGTPPILAGLQLLGLRAAEIAGTSVFVLLVLALAGFAGHLHLGHVDWLRVLLLGVGTTAGAFIAPHLLGLIDERRMERLFTPIFLLMVLGFGVYLLIA</sequence>
<evidence type="ECO:0000256" key="1">
    <source>
        <dbReference type="ARBA" id="ARBA00004141"/>
    </source>
</evidence>
<proteinExistence type="inferred from homology"/>
<evidence type="ECO:0000256" key="2">
    <source>
        <dbReference type="ARBA" id="ARBA00009142"/>
    </source>
</evidence>
<keyword evidence="3 6" id="KW-0812">Transmembrane</keyword>
<feature type="transmembrane region" description="Helical" evidence="6">
    <location>
        <begin position="146"/>
        <end position="164"/>
    </location>
</feature>
<feature type="transmembrane region" description="Helical" evidence="6">
    <location>
        <begin position="184"/>
        <end position="204"/>
    </location>
</feature>
<comment type="subcellular location">
    <subcellularLocation>
        <location evidence="6">Cell membrane</location>
        <topology evidence="6">Multi-pass membrane protein</topology>
    </subcellularLocation>
    <subcellularLocation>
        <location evidence="1">Membrane</location>
        <topology evidence="1">Multi-pass membrane protein</topology>
    </subcellularLocation>
</comment>
<feature type="transmembrane region" description="Helical" evidence="6">
    <location>
        <begin position="243"/>
        <end position="261"/>
    </location>
</feature>
<dbReference type="RefSeq" id="WP_126539435.1">
    <property type="nucleotide sequence ID" value="NZ_AP018560.1"/>
</dbReference>
<organism evidence="7 8">
    <name type="scientific">Aerosticca soli</name>
    <dbReference type="NCBI Taxonomy" id="2010829"/>
    <lineage>
        <taxon>Bacteria</taxon>
        <taxon>Pseudomonadati</taxon>
        <taxon>Pseudomonadota</taxon>
        <taxon>Gammaproteobacteria</taxon>
        <taxon>Lysobacterales</taxon>
        <taxon>Rhodanobacteraceae</taxon>
        <taxon>Aerosticca</taxon>
    </lineage>
</organism>
<dbReference type="GO" id="GO:0005886">
    <property type="term" value="C:plasma membrane"/>
    <property type="evidence" value="ECO:0007669"/>
    <property type="project" value="UniProtKB-SubCell"/>
</dbReference>
<dbReference type="OrthoDB" id="457670at2"/>
<dbReference type="Pfam" id="PF01925">
    <property type="entry name" value="TauE"/>
    <property type="match status" value="1"/>
</dbReference>
<evidence type="ECO:0000256" key="4">
    <source>
        <dbReference type="ARBA" id="ARBA00022989"/>
    </source>
</evidence>
<feature type="transmembrane region" description="Helical" evidence="6">
    <location>
        <begin position="211"/>
        <end position="231"/>
    </location>
</feature>
<dbReference type="InterPro" id="IPR051598">
    <property type="entry name" value="TSUP/Inactive_protease-like"/>
</dbReference>
<dbReference type="KEGG" id="rbd:ALSL_2381"/>
<dbReference type="EMBL" id="AP018560">
    <property type="protein sequence ID" value="BBD81006.1"/>
    <property type="molecule type" value="Genomic_DNA"/>
</dbReference>
<protein>
    <recommendedName>
        <fullName evidence="6">Probable membrane transporter protein</fullName>
    </recommendedName>
</protein>